<evidence type="ECO:0000256" key="1">
    <source>
        <dbReference type="SAM" id="MobiDB-lite"/>
    </source>
</evidence>
<keyword evidence="2" id="KW-1133">Transmembrane helix</keyword>
<evidence type="ECO:0000256" key="2">
    <source>
        <dbReference type="SAM" id="Phobius"/>
    </source>
</evidence>
<name>A0A6G1I3A9_9PEZI</name>
<proteinExistence type="predicted"/>
<keyword evidence="4" id="KW-1185">Reference proteome</keyword>
<accession>A0A6G1I3A9</accession>
<keyword evidence="2" id="KW-0472">Membrane</keyword>
<reference evidence="3" key="1">
    <citation type="journal article" date="2020" name="Stud. Mycol.">
        <title>101 Dothideomycetes genomes: a test case for predicting lifestyles and emergence of pathogens.</title>
        <authorList>
            <person name="Haridas S."/>
            <person name="Albert R."/>
            <person name="Binder M."/>
            <person name="Bloem J."/>
            <person name="Labutti K."/>
            <person name="Salamov A."/>
            <person name="Andreopoulos B."/>
            <person name="Baker S."/>
            <person name="Barry K."/>
            <person name="Bills G."/>
            <person name="Bluhm B."/>
            <person name="Cannon C."/>
            <person name="Castanera R."/>
            <person name="Culley D."/>
            <person name="Daum C."/>
            <person name="Ezra D."/>
            <person name="Gonzalez J."/>
            <person name="Henrissat B."/>
            <person name="Kuo A."/>
            <person name="Liang C."/>
            <person name="Lipzen A."/>
            <person name="Lutzoni F."/>
            <person name="Magnuson J."/>
            <person name="Mondo S."/>
            <person name="Nolan M."/>
            <person name="Ohm R."/>
            <person name="Pangilinan J."/>
            <person name="Park H.-J."/>
            <person name="Ramirez L."/>
            <person name="Alfaro M."/>
            <person name="Sun H."/>
            <person name="Tritt A."/>
            <person name="Yoshinaga Y."/>
            <person name="Zwiers L.-H."/>
            <person name="Turgeon B."/>
            <person name="Goodwin S."/>
            <person name="Spatafora J."/>
            <person name="Crous P."/>
            <person name="Grigoriev I."/>
        </authorList>
    </citation>
    <scope>NUCLEOTIDE SEQUENCE</scope>
    <source>
        <strain evidence="3">CBS 262.69</strain>
    </source>
</reference>
<protein>
    <submittedName>
        <fullName evidence="3">Uncharacterized protein</fullName>
    </submittedName>
</protein>
<dbReference type="AlphaFoldDB" id="A0A6G1I3A9"/>
<gene>
    <name evidence="3" type="ORF">EJ06DRAFT_555101</name>
</gene>
<organism evidence="3 4">
    <name type="scientific">Trichodelitschia bisporula</name>
    <dbReference type="NCBI Taxonomy" id="703511"/>
    <lineage>
        <taxon>Eukaryota</taxon>
        <taxon>Fungi</taxon>
        <taxon>Dikarya</taxon>
        <taxon>Ascomycota</taxon>
        <taxon>Pezizomycotina</taxon>
        <taxon>Dothideomycetes</taxon>
        <taxon>Dothideomycetes incertae sedis</taxon>
        <taxon>Phaeotrichales</taxon>
        <taxon>Phaeotrichaceae</taxon>
        <taxon>Trichodelitschia</taxon>
    </lineage>
</organism>
<dbReference type="Proteomes" id="UP000799640">
    <property type="component" value="Unassembled WGS sequence"/>
</dbReference>
<evidence type="ECO:0000313" key="3">
    <source>
        <dbReference type="EMBL" id="KAF2402465.1"/>
    </source>
</evidence>
<feature type="region of interest" description="Disordered" evidence="1">
    <location>
        <begin position="118"/>
        <end position="207"/>
    </location>
</feature>
<evidence type="ECO:0000313" key="4">
    <source>
        <dbReference type="Proteomes" id="UP000799640"/>
    </source>
</evidence>
<feature type="compositionally biased region" description="Basic and acidic residues" evidence="1">
    <location>
        <begin position="146"/>
        <end position="155"/>
    </location>
</feature>
<feature type="compositionally biased region" description="Basic and acidic residues" evidence="1">
    <location>
        <begin position="163"/>
        <end position="179"/>
    </location>
</feature>
<sequence>MAPIFGASAPLNTPATPLPRAADVAAYLSSAARSLASHVASRRSILPLNRRQTTTADQTVGIIPAGYAKLNDGPAPGTVVGIVLGSVAGFLLLIYLISMATGNNNFSQPVEEEIVRVERPAQRRRSHRNSGSIRGSVARSRSPRRIIVEERREMSGGRPSIIVDERRGSRPPSRHHEVVEVFEEGSSIDMPPRRHRRRSSGGYSSRY</sequence>
<dbReference type="OrthoDB" id="5423884at2759"/>
<keyword evidence="2" id="KW-0812">Transmembrane</keyword>
<dbReference type="EMBL" id="ML996691">
    <property type="protein sequence ID" value="KAF2402465.1"/>
    <property type="molecule type" value="Genomic_DNA"/>
</dbReference>
<feature type="transmembrane region" description="Helical" evidence="2">
    <location>
        <begin position="79"/>
        <end position="97"/>
    </location>
</feature>